<evidence type="ECO:0000313" key="2">
    <source>
        <dbReference type="Ensembl" id="ENSCSAVP00000019398.1"/>
    </source>
</evidence>
<keyword evidence="1" id="KW-0732">Signal</keyword>
<dbReference type="OMA" id="NDLEYCE"/>
<sequence>MSKFRLILILVSFGQLTLSQGPTCYACAGSTCNQPRIKSQHKSINCGVGYVCWTIGTIEDETLKKVNYFRGCGLGDIELCGRNNHTREPVRSTAGQKYNDLEYCELGSGINQCKSCCMDSWCNGALLKSIPSSAATFSLCAVSLS</sequence>
<evidence type="ECO:0000256" key="1">
    <source>
        <dbReference type="SAM" id="SignalP"/>
    </source>
</evidence>
<organism evidence="2 3">
    <name type="scientific">Ciona savignyi</name>
    <name type="common">Pacific transparent sea squirt</name>
    <dbReference type="NCBI Taxonomy" id="51511"/>
    <lineage>
        <taxon>Eukaryota</taxon>
        <taxon>Metazoa</taxon>
        <taxon>Chordata</taxon>
        <taxon>Tunicata</taxon>
        <taxon>Ascidiacea</taxon>
        <taxon>Phlebobranchia</taxon>
        <taxon>Cionidae</taxon>
        <taxon>Ciona</taxon>
    </lineage>
</organism>
<reference evidence="2" key="2">
    <citation type="submission" date="2025-08" db="UniProtKB">
        <authorList>
            <consortium name="Ensembl"/>
        </authorList>
    </citation>
    <scope>IDENTIFICATION</scope>
</reference>
<dbReference type="HOGENOM" id="CLU_1791196_0_0_1"/>
<proteinExistence type="predicted"/>
<reference evidence="3" key="1">
    <citation type="submission" date="2003-08" db="EMBL/GenBank/DDBJ databases">
        <authorList>
            <person name="Birren B."/>
            <person name="Nusbaum C."/>
            <person name="Abebe A."/>
            <person name="Abouelleil A."/>
            <person name="Adekoya E."/>
            <person name="Ait-zahra M."/>
            <person name="Allen N."/>
            <person name="Allen T."/>
            <person name="An P."/>
            <person name="Anderson M."/>
            <person name="Anderson S."/>
            <person name="Arachchi H."/>
            <person name="Armbruster J."/>
            <person name="Bachantsang P."/>
            <person name="Baldwin J."/>
            <person name="Barry A."/>
            <person name="Bayul T."/>
            <person name="Blitshsteyn B."/>
            <person name="Bloom T."/>
            <person name="Blye J."/>
            <person name="Boguslavskiy L."/>
            <person name="Borowsky M."/>
            <person name="Boukhgalter B."/>
            <person name="Brunache A."/>
            <person name="Butler J."/>
            <person name="Calixte N."/>
            <person name="Calvo S."/>
            <person name="Camarata J."/>
            <person name="Campo K."/>
            <person name="Chang J."/>
            <person name="Cheshatsang Y."/>
            <person name="Citroen M."/>
            <person name="Collymore A."/>
            <person name="Considine T."/>
            <person name="Cook A."/>
            <person name="Cooke P."/>
            <person name="Corum B."/>
            <person name="Cuomo C."/>
            <person name="David R."/>
            <person name="Dawoe T."/>
            <person name="Degray S."/>
            <person name="Dodge S."/>
            <person name="Dooley K."/>
            <person name="Dorje P."/>
            <person name="Dorjee K."/>
            <person name="Dorris L."/>
            <person name="Duffey N."/>
            <person name="Dupes A."/>
            <person name="Elkins T."/>
            <person name="Engels R."/>
            <person name="Erickson J."/>
            <person name="Farina A."/>
            <person name="Faro S."/>
            <person name="Ferreira P."/>
            <person name="Fischer H."/>
            <person name="Fitzgerald M."/>
            <person name="Foley K."/>
            <person name="Gage D."/>
            <person name="Galagan J."/>
            <person name="Gearin G."/>
            <person name="Gnerre S."/>
            <person name="Gnirke A."/>
            <person name="Goyette A."/>
            <person name="Graham J."/>
            <person name="Grandbois E."/>
            <person name="Gyaltsen K."/>
            <person name="Hafez N."/>
            <person name="Hagopian D."/>
            <person name="Hagos B."/>
            <person name="Hall J."/>
            <person name="Hatcher B."/>
            <person name="Heller A."/>
            <person name="Higgins H."/>
            <person name="Honan T."/>
            <person name="Horn A."/>
            <person name="Houde N."/>
            <person name="Hughes L."/>
            <person name="Hulme W."/>
            <person name="Husby E."/>
            <person name="Iliev I."/>
            <person name="Jaffe D."/>
            <person name="Jones C."/>
            <person name="Kamal M."/>
            <person name="Kamat A."/>
            <person name="Kamvysselis M."/>
            <person name="Karlsson E."/>
            <person name="Kells C."/>
            <person name="Kieu A."/>
            <person name="Kisner P."/>
            <person name="Kodira C."/>
            <person name="Kulbokas E."/>
            <person name="Labutti K."/>
            <person name="Lama D."/>
            <person name="Landers T."/>
            <person name="Leger J."/>
            <person name="Levine S."/>
            <person name="Lewis D."/>
            <person name="Lewis T."/>
            <person name="Lindblad-toh K."/>
            <person name="Liu X."/>
            <person name="Lokyitsang T."/>
            <person name="Lokyitsang Y."/>
            <person name="Lucien O."/>
            <person name="Lui A."/>
            <person name="Ma L.J."/>
            <person name="Mabbitt R."/>
            <person name="Macdonald J."/>
            <person name="Maclean C."/>
            <person name="Major J."/>
            <person name="Manning J."/>
            <person name="Marabella R."/>
            <person name="Maru K."/>
            <person name="Matthews C."/>
            <person name="Mauceli E."/>
            <person name="Mccarthy M."/>
            <person name="Mcdonough S."/>
            <person name="Mcghee T."/>
            <person name="Meldrim J."/>
            <person name="Meneus L."/>
            <person name="Mesirov J."/>
            <person name="Mihalev A."/>
            <person name="Mihova T."/>
            <person name="Mikkelsen T."/>
            <person name="Mlenga V."/>
            <person name="Moru K."/>
            <person name="Mozes J."/>
            <person name="Mulrain L."/>
            <person name="Munson G."/>
            <person name="Naylor J."/>
            <person name="Newes C."/>
            <person name="Nguyen C."/>
            <person name="Nguyen N."/>
            <person name="Nguyen T."/>
            <person name="Nicol R."/>
            <person name="Nielsen C."/>
            <person name="Nizzari M."/>
            <person name="Norbu C."/>
            <person name="Norbu N."/>
            <person name="O'donnell P."/>
            <person name="Okoawo O."/>
            <person name="O'leary S."/>
            <person name="Omotosho B."/>
            <person name="O'neill K."/>
            <person name="Osman S."/>
            <person name="Parker S."/>
            <person name="Perrin D."/>
            <person name="Phunkhang P."/>
            <person name="Piqani B."/>
            <person name="Purcell S."/>
            <person name="Rachupka T."/>
            <person name="Ramasamy U."/>
            <person name="Rameau R."/>
            <person name="Ray V."/>
            <person name="Raymond C."/>
            <person name="Retta R."/>
            <person name="Richardson S."/>
            <person name="Rise C."/>
            <person name="Rodriguez J."/>
            <person name="Rogers J."/>
            <person name="Rogov P."/>
            <person name="Rutman M."/>
            <person name="Schupbach R."/>
            <person name="Seaman C."/>
            <person name="Settipalli S."/>
            <person name="Sharpe T."/>
            <person name="Sheridan J."/>
            <person name="Sherpa N."/>
            <person name="Shi J."/>
            <person name="Smirnov S."/>
            <person name="Smith C."/>
            <person name="Sougnez C."/>
            <person name="Spencer B."/>
            <person name="Stalker J."/>
            <person name="Stange-thomann N."/>
            <person name="Stavropoulos S."/>
            <person name="Stetson K."/>
            <person name="Stone C."/>
            <person name="Stone S."/>
            <person name="Stubbs M."/>
            <person name="Talamas J."/>
            <person name="Tchuinga P."/>
            <person name="Tenzing P."/>
            <person name="Tesfaye S."/>
            <person name="Theodore J."/>
            <person name="Thoulutsang Y."/>
            <person name="Topham K."/>
            <person name="Towey S."/>
            <person name="Tsamla T."/>
            <person name="Tsomo N."/>
            <person name="Vallee D."/>
            <person name="Vassiliev H."/>
            <person name="Venkataraman V."/>
            <person name="Vinson J."/>
            <person name="Vo A."/>
            <person name="Wade C."/>
            <person name="Wang S."/>
            <person name="Wangchuk T."/>
            <person name="Wangdi T."/>
            <person name="Whittaker C."/>
            <person name="Wilkinson J."/>
            <person name="Wu Y."/>
            <person name="Wyman D."/>
            <person name="Yadav S."/>
            <person name="Yang S."/>
            <person name="Yang X."/>
            <person name="Yeager S."/>
            <person name="Yee E."/>
            <person name="Young G."/>
            <person name="Zainoun J."/>
            <person name="Zembeck L."/>
            <person name="Zimmer A."/>
            <person name="Zody M."/>
            <person name="Lander E."/>
        </authorList>
    </citation>
    <scope>NUCLEOTIDE SEQUENCE [LARGE SCALE GENOMIC DNA]</scope>
</reference>
<dbReference type="InParanoid" id="H2ZP82"/>
<feature type="signal peptide" evidence="1">
    <location>
        <begin position="1"/>
        <end position="19"/>
    </location>
</feature>
<reference evidence="2" key="3">
    <citation type="submission" date="2025-09" db="UniProtKB">
        <authorList>
            <consortium name="Ensembl"/>
        </authorList>
    </citation>
    <scope>IDENTIFICATION</scope>
</reference>
<evidence type="ECO:0008006" key="4">
    <source>
        <dbReference type="Google" id="ProtNLM"/>
    </source>
</evidence>
<dbReference type="AlphaFoldDB" id="H2ZP82"/>
<accession>H2ZP82</accession>
<feature type="chain" id="PRO_5003579143" description="UPAR/Ly6 domain-containing protein" evidence="1">
    <location>
        <begin position="20"/>
        <end position="145"/>
    </location>
</feature>
<name>H2ZP82_CIOSA</name>
<keyword evidence="3" id="KW-1185">Reference proteome</keyword>
<dbReference type="Ensembl" id="ENSCSAVT00000019608.1">
    <property type="protein sequence ID" value="ENSCSAVP00000019398.1"/>
    <property type="gene ID" value="ENSCSAVG00000011375.1"/>
</dbReference>
<evidence type="ECO:0000313" key="3">
    <source>
        <dbReference type="Proteomes" id="UP000007875"/>
    </source>
</evidence>
<protein>
    <recommendedName>
        <fullName evidence="4">UPAR/Ly6 domain-containing protein</fullName>
    </recommendedName>
</protein>
<dbReference type="Proteomes" id="UP000007875">
    <property type="component" value="Unassembled WGS sequence"/>
</dbReference>
<dbReference type="GeneTree" id="ENSGT00390000017662"/>